<comment type="function">
    <text evidence="9">Essential cell division protein.</text>
</comment>
<keyword evidence="2 9" id="KW-1003">Cell membrane</keyword>
<dbReference type="InterPro" id="IPR045335">
    <property type="entry name" value="FtsQ_C_sf"/>
</dbReference>
<organism evidence="12 13">
    <name type="scientific">Edaphobacter modestus</name>
    <dbReference type="NCBI Taxonomy" id="388466"/>
    <lineage>
        <taxon>Bacteria</taxon>
        <taxon>Pseudomonadati</taxon>
        <taxon>Acidobacteriota</taxon>
        <taxon>Terriglobia</taxon>
        <taxon>Terriglobales</taxon>
        <taxon>Acidobacteriaceae</taxon>
        <taxon>Edaphobacter</taxon>
    </lineage>
</organism>
<reference evidence="12 13" key="1">
    <citation type="submission" date="2019-02" db="EMBL/GenBank/DDBJ databases">
        <title>Genomic Encyclopedia of Archaeal and Bacterial Type Strains, Phase II (KMG-II): from individual species to whole genera.</title>
        <authorList>
            <person name="Goeker M."/>
        </authorList>
    </citation>
    <scope>NUCLEOTIDE SEQUENCE [LARGE SCALE GENOMIC DNA]</scope>
    <source>
        <strain evidence="12 13">DSM 18101</strain>
    </source>
</reference>
<evidence type="ECO:0000313" key="12">
    <source>
        <dbReference type="EMBL" id="RZU42829.1"/>
    </source>
</evidence>
<dbReference type="Pfam" id="PF08478">
    <property type="entry name" value="POTRA_1"/>
    <property type="match status" value="1"/>
</dbReference>
<dbReference type="InterPro" id="IPR005548">
    <property type="entry name" value="Cell_div_FtsQ/DivIB_C"/>
</dbReference>
<comment type="similarity">
    <text evidence="9">Belongs to the FtsQ/DivIB family. FtsQ subfamily.</text>
</comment>
<dbReference type="GO" id="GO:0005886">
    <property type="term" value="C:plasma membrane"/>
    <property type="evidence" value="ECO:0007669"/>
    <property type="project" value="UniProtKB-SubCell"/>
</dbReference>
<evidence type="ECO:0000256" key="7">
    <source>
        <dbReference type="ARBA" id="ARBA00023136"/>
    </source>
</evidence>
<proteinExistence type="inferred from homology"/>
<dbReference type="Proteomes" id="UP000292958">
    <property type="component" value="Unassembled WGS sequence"/>
</dbReference>
<evidence type="ECO:0000259" key="11">
    <source>
        <dbReference type="PROSITE" id="PS51779"/>
    </source>
</evidence>
<dbReference type="InterPro" id="IPR026579">
    <property type="entry name" value="FtsQ"/>
</dbReference>
<evidence type="ECO:0000256" key="10">
    <source>
        <dbReference type="SAM" id="MobiDB-lite"/>
    </source>
</evidence>
<evidence type="ECO:0000313" key="13">
    <source>
        <dbReference type="Proteomes" id="UP000292958"/>
    </source>
</evidence>
<dbReference type="Pfam" id="PF03799">
    <property type="entry name" value="FtsQ_DivIB_C"/>
    <property type="match status" value="1"/>
</dbReference>
<evidence type="ECO:0000256" key="5">
    <source>
        <dbReference type="ARBA" id="ARBA00022692"/>
    </source>
</evidence>
<keyword evidence="7 9" id="KW-0472">Membrane</keyword>
<feature type="transmembrane region" description="Helical" evidence="9">
    <location>
        <begin position="43"/>
        <end position="63"/>
    </location>
</feature>
<evidence type="ECO:0000256" key="4">
    <source>
        <dbReference type="ARBA" id="ARBA00022618"/>
    </source>
</evidence>
<evidence type="ECO:0000256" key="6">
    <source>
        <dbReference type="ARBA" id="ARBA00022989"/>
    </source>
</evidence>
<comment type="subcellular location">
    <subcellularLocation>
        <location evidence="9">Cell membrane</location>
        <topology evidence="9">Single-pass type II membrane protein</topology>
    </subcellularLocation>
    <subcellularLocation>
        <location evidence="1">Membrane</location>
    </subcellularLocation>
    <text evidence="9">Localizes to the division septum.</text>
</comment>
<dbReference type="AlphaFoldDB" id="A0A4Q7Z050"/>
<name>A0A4Q7Z050_9BACT</name>
<dbReference type="InterPro" id="IPR034746">
    <property type="entry name" value="POTRA"/>
</dbReference>
<keyword evidence="5 9" id="KW-0812">Transmembrane</keyword>
<dbReference type="GO" id="GO:0043093">
    <property type="term" value="P:FtsZ-dependent cytokinesis"/>
    <property type="evidence" value="ECO:0007669"/>
    <property type="project" value="UniProtKB-UniRule"/>
</dbReference>
<dbReference type="PROSITE" id="PS51779">
    <property type="entry name" value="POTRA"/>
    <property type="match status" value="1"/>
</dbReference>
<keyword evidence="4 9" id="KW-0132">Cell division</keyword>
<feature type="compositionally biased region" description="Low complexity" evidence="10">
    <location>
        <begin position="335"/>
        <end position="346"/>
    </location>
</feature>
<keyword evidence="13" id="KW-1185">Reference proteome</keyword>
<evidence type="ECO:0000256" key="3">
    <source>
        <dbReference type="ARBA" id="ARBA00022519"/>
    </source>
</evidence>
<dbReference type="HAMAP" id="MF_00911">
    <property type="entry name" value="FtsQ_subfam"/>
    <property type="match status" value="1"/>
</dbReference>
<dbReference type="PANTHER" id="PTHR35851:SF1">
    <property type="entry name" value="CELL DIVISION PROTEIN FTSQ"/>
    <property type="match status" value="1"/>
</dbReference>
<dbReference type="PANTHER" id="PTHR35851">
    <property type="entry name" value="CELL DIVISION PROTEIN FTSQ"/>
    <property type="match status" value="1"/>
</dbReference>
<accession>A0A4Q7Z050</accession>
<dbReference type="EMBL" id="SHKW01000001">
    <property type="protein sequence ID" value="RZU42829.1"/>
    <property type="molecule type" value="Genomic_DNA"/>
</dbReference>
<dbReference type="Gene3D" id="3.10.20.310">
    <property type="entry name" value="membrane protein fhac"/>
    <property type="match status" value="1"/>
</dbReference>
<dbReference type="InterPro" id="IPR013685">
    <property type="entry name" value="POTRA_FtsQ_type"/>
</dbReference>
<dbReference type="Gene3D" id="3.40.50.11690">
    <property type="entry name" value="Cell division protein FtsQ/DivIB"/>
    <property type="match status" value="1"/>
</dbReference>
<evidence type="ECO:0000256" key="8">
    <source>
        <dbReference type="ARBA" id="ARBA00023306"/>
    </source>
</evidence>
<feature type="region of interest" description="Disordered" evidence="10">
    <location>
        <begin position="310"/>
        <end position="419"/>
    </location>
</feature>
<sequence>MMAREFTDYEDEFEDDALPARRRQNGVRVKLRGGLPRSRGGKFAAVAAVLTVAGLCAALWMLARNAILHDERFMISSATAIETEGNAHVSRGQLVSLFGEDIERNIFRVPLTERKAELEELPWVAHATVMRLLPNRLRVAVTERTPVAFVRQGNRIGLVDTSGVLLDMPTDARGKMHYSFPVVMGLEAKDPLSLRAARMKLYERFTSDLDGGGEKISEKLSEVDLSSPEDVRAVVQDKGGEVMVHFGEDDFLDRYKKFEEHLPEWRRLYPHLASVDMRYERQVVLEMQPGTAAPVVGEQQAPGTDVAKPAIASAAGGSPHDKGAVSSRTAAGTHGAPKSKAVAKPVAKGKKPAAKKSAAAKPGAPVRRGVTETKSSAPPAPMLKADGESFWVHPKRSATEAGPGSSIEVKYHPPQVAHS</sequence>
<comment type="caution">
    <text evidence="12">The sequence shown here is derived from an EMBL/GenBank/DDBJ whole genome shotgun (WGS) entry which is preliminary data.</text>
</comment>
<gene>
    <name evidence="9" type="primary">ftsQ</name>
    <name evidence="12" type="ORF">BDD14_4425</name>
</gene>
<keyword evidence="8 9" id="KW-0131">Cell cycle</keyword>
<protein>
    <recommendedName>
        <fullName evidence="9">Cell division protein FtsQ</fullName>
    </recommendedName>
</protein>
<dbReference type="GO" id="GO:0032153">
    <property type="term" value="C:cell division site"/>
    <property type="evidence" value="ECO:0007669"/>
    <property type="project" value="UniProtKB-UniRule"/>
</dbReference>
<feature type="compositionally biased region" description="Low complexity" evidence="10">
    <location>
        <begin position="355"/>
        <end position="366"/>
    </location>
</feature>
<evidence type="ECO:0000256" key="9">
    <source>
        <dbReference type="HAMAP-Rule" id="MF_00911"/>
    </source>
</evidence>
<evidence type="ECO:0000256" key="1">
    <source>
        <dbReference type="ARBA" id="ARBA00004370"/>
    </source>
</evidence>
<evidence type="ECO:0000256" key="2">
    <source>
        <dbReference type="ARBA" id="ARBA00022475"/>
    </source>
</evidence>
<keyword evidence="6 9" id="KW-1133">Transmembrane helix</keyword>
<dbReference type="OrthoDB" id="9783091at2"/>
<feature type="domain" description="POTRA" evidence="11">
    <location>
        <begin position="76"/>
        <end position="144"/>
    </location>
</feature>
<dbReference type="GO" id="GO:0090529">
    <property type="term" value="P:cell septum assembly"/>
    <property type="evidence" value="ECO:0007669"/>
    <property type="project" value="InterPro"/>
</dbReference>
<keyword evidence="3" id="KW-0997">Cell inner membrane</keyword>